<evidence type="ECO:0000259" key="2">
    <source>
        <dbReference type="Pfam" id="PF00665"/>
    </source>
</evidence>
<dbReference type="InterPro" id="IPR001584">
    <property type="entry name" value="Integrase_cat-core"/>
</dbReference>
<accession>A0ABQ4UYZ3</accession>
<evidence type="ECO:0000256" key="1">
    <source>
        <dbReference type="SAM" id="Phobius"/>
    </source>
</evidence>
<dbReference type="InterPro" id="IPR050900">
    <property type="entry name" value="Transposase_IS3/IS150/IS904"/>
</dbReference>
<protein>
    <recommendedName>
        <fullName evidence="2">Integrase catalytic domain-containing protein</fullName>
    </recommendedName>
</protein>
<dbReference type="InterPro" id="IPR012337">
    <property type="entry name" value="RNaseH-like_sf"/>
</dbReference>
<dbReference type="PANTHER" id="PTHR46889:SF4">
    <property type="entry name" value="TRANSPOSASE INSO FOR INSERTION SEQUENCE ELEMENT IS911B-RELATED"/>
    <property type="match status" value="1"/>
</dbReference>
<proteinExistence type="predicted"/>
<reference evidence="3" key="2">
    <citation type="submission" date="2021-08" db="EMBL/GenBank/DDBJ databases">
        <authorList>
            <person name="Tani A."/>
            <person name="Ola A."/>
            <person name="Ogura Y."/>
            <person name="Katsura K."/>
            <person name="Hayashi T."/>
        </authorList>
    </citation>
    <scope>NUCLEOTIDE SEQUENCE</scope>
    <source>
        <strain evidence="3">DSM 14458</strain>
    </source>
</reference>
<dbReference type="RefSeq" id="WP_137830838.1">
    <property type="nucleotide sequence ID" value="NZ_BPRE01000012.1"/>
</dbReference>
<keyword evidence="1" id="KW-0472">Membrane</keyword>
<evidence type="ECO:0000313" key="4">
    <source>
        <dbReference type="Proteomes" id="UP001055093"/>
    </source>
</evidence>
<reference evidence="3" key="1">
    <citation type="journal article" date="2021" name="Front. Microbiol.">
        <title>Comprehensive Comparative Genomics and Phenotyping of Methylobacterium Species.</title>
        <authorList>
            <person name="Alessa O."/>
            <person name="Ogura Y."/>
            <person name="Fujitani Y."/>
            <person name="Takami H."/>
            <person name="Hayashi T."/>
            <person name="Sahin N."/>
            <person name="Tani A."/>
        </authorList>
    </citation>
    <scope>NUCLEOTIDE SEQUENCE</scope>
    <source>
        <strain evidence="3">DSM 14458</strain>
    </source>
</reference>
<gene>
    <name evidence="3" type="ORF">BGCPKDLD_3720</name>
</gene>
<keyword evidence="1" id="KW-0812">Transmembrane</keyword>
<feature type="transmembrane region" description="Helical" evidence="1">
    <location>
        <begin position="14"/>
        <end position="37"/>
    </location>
</feature>
<keyword evidence="4" id="KW-1185">Reference proteome</keyword>
<keyword evidence="1" id="KW-1133">Transmembrane helix</keyword>
<dbReference type="PANTHER" id="PTHR46889">
    <property type="entry name" value="TRANSPOSASE INSF FOR INSERTION SEQUENCE IS3B-RELATED"/>
    <property type="match status" value="1"/>
</dbReference>
<sequence length="81" mass="9189">MADHNLPAEASDQIWAGNITFGPAALDFLYVAVVIGIRSRRVVGWSFANDLWIERMFDAVETAVMERQRCDLIHHSDQESQ</sequence>
<dbReference type="Pfam" id="PF00665">
    <property type="entry name" value="rve"/>
    <property type="match status" value="1"/>
</dbReference>
<comment type="caution">
    <text evidence="3">The sequence shown here is derived from an EMBL/GenBank/DDBJ whole genome shotgun (WGS) entry which is preliminary data.</text>
</comment>
<organism evidence="3 4">
    <name type="scientific">Methylorubrum suomiense</name>
    <dbReference type="NCBI Taxonomy" id="144191"/>
    <lineage>
        <taxon>Bacteria</taxon>
        <taxon>Pseudomonadati</taxon>
        <taxon>Pseudomonadota</taxon>
        <taxon>Alphaproteobacteria</taxon>
        <taxon>Hyphomicrobiales</taxon>
        <taxon>Methylobacteriaceae</taxon>
        <taxon>Methylorubrum</taxon>
    </lineage>
</organism>
<dbReference type="EMBL" id="BPRE01000012">
    <property type="protein sequence ID" value="GJE77119.1"/>
    <property type="molecule type" value="Genomic_DNA"/>
</dbReference>
<name>A0ABQ4UYZ3_9HYPH</name>
<dbReference type="SUPFAM" id="SSF53098">
    <property type="entry name" value="Ribonuclease H-like"/>
    <property type="match status" value="1"/>
</dbReference>
<dbReference type="Proteomes" id="UP001055093">
    <property type="component" value="Unassembled WGS sequence"/>
</dbReference>
<evidence type="ECO:0000313" key="3">
    <source>
        <dbReference type="EMBL" id="GJE77119.1"/>
    </source>
</evidence>
<feature type="domain" description="Integrase catalytic" evidence="2">
    <location>
        <begin position="10"/>
        <end position="81"/>
    </location>
</feature>